<dbReference type="OrthoDB" id="3202396at2759"/>
<name>A0A8H7PMX9_MORIS</name>
<dbReference type="InterPro" id="IPR025444">
    <property type="entry name" value="Monooxy_af470"/>
</dbReference>
<keyword evidence="2" id="KW-1185">Reference proteome</keyword>
<dbReference type="AlphaFoldDB" id="A0A8H7PMX9"/>
<dbReference type="Pfam" id="PF13826">
    <property type="entry name" value="Monooxy_af470-like"/>
    <property type="match status" value="1"/>
</dbReference>
<comment type="caution">
    <text evidence="1">The sequence shown here is derived from an EMBL/GenBank/DDBJ whole genome shotgun (WGS) entry which is preliminary data.</text>
</comment>
<protein>
    <submittedName>
        <fullName evidence="1">Uncharacterized protein</fullName>
    </submittedName>
</protein>
<organism evidence="1 2">
    <name type="scientific">Mortierella isabellina</name>
    <name type="common">Filamentous fungus</name>
    <name type="synonym">Umbelopsis isabellina</name>
    <dbReference type="NCBI Taxonomy" id="91625"/>
    <lineage>
        <taxon>Eukaryota</taxon>
        <taxon>Fungi</taxon>
        <taxon>Fungi incertae sedis</taxon>
        <taxon>Mucoromycota</taxon>
        <taxon>Mucoromycotina</taxon>
        <taxon>Umbelopsidomycetes</taxon>
        <taxon>Umbelopsidales</taxon>
        <taxon>Umbelopsidaceae</taxon>
        <taxon>Umbelopsis</taxon>
    </lineage>
</organism>
<gene>
    <name evidence="1" type="ORF">INT43_007597</name>
</gene>
<evidence type="ECO:0000313" key="2">
    <source>
        <dbReference type="Proteomes" id="UP000654370"/>
    </source>
</evidence>
<proteinExistence type="predicted"/>
<reference evidence="1" key="1">
    <citation type="submission" date="2020-12" db="EMBL/GenBank/DDBJ databases">
        <title>Metabolic potential, ecology and presence of endohyphal bacteria is reflected in genomic diversity of Mucoromycotina.</title>
        <authorList>
            <person name="Muszewska A."/>
            <person name="Okrasinska A."/>
            <person name="Steczkiewicz K."/>
            <person name="Drgas O."/>
            <person name="Orlowska M."/>
            <person name="Perlinska-Lenart U."/>
            <person name="Aleksandrzak-Piekarczyk T."/>
            <person name="Szatraj K."/>
            <person name="Zielenkiewicz U."/>
            <person name="Pilsyk S."/>
            <person name="Malc E."/>
            <person name="Mieczkowski P."/>
            <person name="Kruszewska J.S."/>
            <person name="Biernat P."/>
            <person name="Pawlowska J."/>
        </authorList>
    </citation>
    <scope>NUCLEOTIDE SEQUENCE</scope>
    <source>
        <strain evidence="1">WA0000067209</strain>
    </source>
</reference>
<dbReference type="Proteomes" id="UP000654370">
    <property type="component" value="Unassembled WGS sequence"/>
</dbReference>
<sequence>MYAKLSQSESEKVSASGKTIFGVHQASDSGVALVGLFGSKALLGGAILATSILPRYLAALAGGLILVSAYRNAVSFSLKKFLFPPKPQAKPTKEELRHINLDVNSTEPINFRVAPVIEGDFVVFLIGARVNEFSKDSGGNWIGDAMSAMLKELQDAPELGCLNADSYVSTNPVGGSTFLLVQYWRSYEQLADYARGKDNEHYPAWMRIIKHAREGGAKAGIWHETYKVRAGEYEGIYINTPPFGLGKVGLVPAVGHMTTSKGRAGMTDGTDYLEGTEDAYDSLNKADLKVSQKCPMSGAQRGTCPVAH</sequence>
<dbReference type="EMBL" id="JAEPQZ010000009">
    <property type="protein sequence ID" value="KAG2176943.1"/>
    <property type="molecule type" value="Genomic_DNA"/>
</dbReference>
<accession>A0A8H7PMX9</accession>
<evidence type="ECO:0000313" key="1">
    <source>
        <dbReference type="EMBL" id="KAG2176943.1"/>
    </source>
</evidence>